<comment type="cofactor">
    <cofactor evidence="6">
        <name>Mg(2+)</name>
        <dbReference type="ChEBI" id="CHEBI:18420"/>
    </cofactor>
</comment>
<evidence type="ECO:0000256" key="1">
    <source>
        <dbReference type="ARBA" id="ARBA00001625"/>
    </source>
</evidence>
<dbReference type="SUPFAM" id="SSF56655">
    <property type="entry name" value="Carbohydrate phosphatase"/>
    <property type="match status" value="1"/>
</dbReference>
<dbReference type="Pfam" id="PF00459">
    <property type="entry name" value="Inositol_P"/>
    <property type="match status" value="1"/>
</dbReference>
<dbReference type="PANTHER" id="PTHR43028">
    <property type="entry name" value="3'(2'),5'-BISPHOSPHATE NUCLEOTIDASE 1"/>
    <property type="match status" value="1"/>
</dbReference>
<dbReference type="InterPro" id="IPR020583">
    <property type="entry name" value="Inositol_monoP_metal-BS"/>
</dbReference>
<dbReference type="GO" id="GO:0046872">
    <property type="term" value="F:metal ion binding"/>
    <property type="evidence" value="ECO:0007669"/>
    <property type="project" value="UniProtKB-KW"/>
</dbReference>
<evidence type="ECO:0000256" key="6">
    <source>
        <dbReference type="PIRSR" id="PIRSR600760-2"/>
    </source>
</evidence>
<dbReference type="GO" id="GO:0000103">
    <property type="term" value="P:sulfate assimilation"/>
    <property type="evidence" value="ECO:0007669"/>
    <property type="project" value="TreeGrafter"/>
</dbReference>
<comment type="caution">
    <text evidence="7">The sequence shown here is derived from an EMBL/GenBank/DDBJ whole genome shotgun (WGS) entry which is preliminary data.</text>
</comment>
<keyword evidence="2 6" id="KW-0479">Metal-binding</keyword>
<sequence>MTVDDHDVAEDLATRAGEVLLALRAEHGFADGPALKKAGDLGSHEFLMAELAGIRPADAVLSEEGKDDLVRLGAERVWIVDPLDGTREYSEEGRDDWAVHVALYEKGALAAGAVALPAQGRTLSTRPGSPLLADLTARFAAPPADILDKRAPVRIVVSRTRPPQVVAQLREHLHAAGYTTELVPMGSAGAKIAAVLLGDADVYVHAGGQYEWDNAAPAAVSLAAGAHASRIDGAELRYNAEDPYLPDILVCHPALSDLILAGVR</sequence>
<accession>A0A3N1CN30</accession>
<gene>
    <name evidence="7" type="ORF">EDD29_0204</name>
</gene>
<evidence type="ECO:0000256" key="5">
    <source>
        <dbReference type="ARBA" id="ARBA00042530"/>
    </source>
</evidence>
<reference evidence="7 8" key="1">
    <citation type="submission" date="2018-11" db="EMBL/GenBank/DDBJ databases">
        <title>Sequencing the genomes of 1000 actinobacteria strains.</title>
        <authorList>
            <person name="Klenk H.-P."/>
        </authorList>
    </citation>
    <scope>NUCLEOTIDE SEQUENCE [LARGE SCALE GENOMIC DNA]</scope>
    <source>
        <strain evidence="7 8">DSM 44254</strain>
    </source>
</reference>
<dbReference type="OrthoDB" id="9772456at2"/>
<evidence type="ECO:0000256" key="3">
    <source>
        <dbReference type="ARBA" id="ARBA00022842"/>
    </source>
</evidence>
<dbReference type="PROSITE" id="PS00629">
    <property type="entry name" value="IMP_1"/>
    <property type="match status" value="1"/>
</dbReference>
<proteinExistence type="predicted"/>
<dbReference type="InterPro" id="IPR000760">
    <property type="entry name" value="Inositol_monophosphatase-like"/>
</dbReference>
<feature type="binding site" evidence="6">
    <location>
        <position position="81"/>
    </location>
    <ligand>
        <name>Mg(2+)</name>
        <dbReference type="ChEBI" id="CHEBI:18420"/>
        <label>1</label>
        <note>catalytic</note>
    </ligand>
</feature>
<organism evidence="7 8">
    <name type="scientific">Actinocorallia herbida</name>
    <dbReference type="NCBI Taxonomy" id="58109"/>
    <lineage>
        <taxon>Bacteria</taxon>
        <taxon>Bacillati</taxon>
        <taxon>Actinomycetota</taxon>
        <taxon>Actinomycetes</taxon>
        <taxon>Streptosporangiales</taxon>
        <taxon>Thermomonosporaceae</taxon>
        <taxon>Actinocorallia</taxon>
    </lineage>
</organism>
<dbReference type="GO" id="GO:0008441">
    <property type="term" value="F:3'(2'),5'-bisphosphate nucleotidase activity"/>
    <property type="evidence" value="ECO:0007669"/>
    <property type="project" value="UniProtKB-EC"/>
</dbReference>
<name>A0A3N1CN30_9ACTN</name>
<evidence type="ECO:0000313" key="8">
    <source>
        <dbReference type="Proteomes" id="UP000272400"/>
    </source>
</evidence>
<feature type="binding site" evidence="6">
    <location>
        <position position="84"/>
    </location>
    <ligand>
        <name>Mg(2+)</name>
        <dbReference type="ChEBI" id="CHEBI:18420"/>
        <label>1</label>
        <note>catalytic</note>
    </ligand>
</feature>
<feature type="binding site" evidence="6">
    <location>
        <position position="83"/>
    </location>
    <ligand>
        <name>Mg(2+)</name>
        <dbReference type="ChEBI" id="CHEBI:18420"/>
        <label>1</label>
        <note>catalytic</note>
    </ligand>
</feature>
<dbReference type="EMBL" id="RJKE01000001">
    <property type="protein sequence ID" value="ROO82721.1"/>
    <property type="molecule type" value="Genomic_DNA"/>
</dbReference>
<protein>
    <recommendedName>
        <fullName evidence="4">3'(2'),5-bisphosphonucleoside 3'(2')-phosphohydrolase</fullName>
    </recommendedName>
    <alternativeName>
        <fullName evidence="5">DPNPase</fullName>
    </alternativeName>
</protein>
<evidence type="ECO:0000256" key="2">
    <source>
        <dbReference type="ARBA" id="ARBA00022723"/>
    </source>
</evidence>
<dbReference type="Gene3D" id="3.40.190.80">
    <property type="match status" value="1"/>
</dbReference>
<comment type="catalytic activity">
    <reaction evidence="1">
        <text>adenosine 3',5'-bisphosphate + H2O = AMP + phosphate</text>
        <dbReference type="Rhea" id="RHEA:10040"/>
        <dbReference type="ChEBI" id="CHEBI:15377"/>
        <dbReference type="ChEBI" id="CHEBI:43474"/>
        <dbReference type="ChEBI" id="CHEBI:58343"/>
        <dbReference type="ChEBI" id="CHEBI:456215"/>
        <dbReference type="EC" id="3.1.3.7"/>
    </reaction>
</comment>
<evidence type="ECO:0000256" key="4">
    <source>
        <dbReference type="ARBA" id="ARBA00041694"/>
    </source>
</evidence>
<dbReference type="RefSeq" id="WP_123661704.1">
    <property type="nucleotide sequence ID" value="NZ_RJKE01000001.1"/>
</dbReference>
<evidence type="ECO:0000313" key="7">
    <source>
        <dbReference type="EMBL" id="ROO82721.1"/>
    </source>
</evidence>
<dbReference type="Proteomes" id="UP000272400">
    <property type="component" value="Unassembled WGS sequence"/>
</dbReference>
<dbReference type="PANTHER" id="PTHR43028:SF5">
    <property type="entry name" value="3'(2'),5'-BISPHOSPHATE NUCLEOTIDASE 1"/>
    <property type="match status" value="1"/>
</dbReference>
<keyword evidence="3 6" id="KW-0460">Magnesium</keyword>
<dbReference type="CDD" id="cd01638">
    <property type="entry name" value="CysQ"/>
    <property type="match status" value="1"/>
</dbReference>
<dbReference type="AlphaFoldDB" id="A0A3N1CN30"/>
<feature type="binding site" evidence="6">
    <location>
        <position position="213"/>
    </location>
    <ligand>
        <name>Mg(2+)</name>
        <dbReference type="ChEBI" id="CHEBI:18420"/>
        <label>1</label>
        <note>catalytic</note>
    </ligand>
</feature>
<dbReference type="Gene3D" id="3.30.540.10">
    <property type="entry name" value="Fructose-1,6-Bisphosphatase, subunit A, domain 1"/>
    <property type="match status" value="1"/>
</dbReference>
<dbReference type="GO" id="GO:0050427">
    <property type="term" value="P:3'-phosphoadenosine 5'-phosphosulfate metabolic process"/>
    <property type="evidence" value="ECO:0007669"/>
    <property type="project" value="TreeGrafter"/>
</dbReference>
<dbReference type="InterPro" id="IPR050725">
    <property type="entry name" value="CysQ/Inositol_MonoPase"/>
</dbReference>
<feature type="binding site" evidence="6">
    <location>
        <position position="63"/>
    </location>
    <ligand>
        <name>Mg(2+)</name>
        <dbReference type="ChEBI" id="CHEBI:18420"/>
        <label>1</label>
        <note>catalytic</note>
    </ligand>
</feature>
<keyword evidence="8" id="KW-1185">Reference proteome</keyword>